<protein>
    <submittedName>
        <fullName evidence="4">GNAT family N-acetyltransferase</fullName>
    </submittedName>
</protein>
<dbReference type="Proteomes" id="UP000609531">
    <property type="component" value="Unassembled WGS sequence"/>
</dbReference>
<dbReference type="Pfam" id="PF00583">
    <property type="entry name" value="Acetyltransf_1"/>
    <property type="match status" value="1"/>
</dbReference>
<evidence type="ECO:0000313" key="5">
    <source>
        <dbReference type="Proteomes" id="UP000609531"/>
    </source>
</evidence>
<name>A0A934IP78_9HYPH</name>
<comment type="caution">
    <text evidence="4">The sequence shown here is derived from an EMBL/GenBank/DDBJ whole genome shotgun (WGS) entry which is preliminary data.</text>
</comment>
<dbReference type="InterPro" id="IPR050832">
    <property type="entry name" value="Bact_Acetyltransf"/>
</dbReference>
<sequence length="172" mass="19484">MAIRTAKLSDCRGLAEVHDAAWRFAYRGVLPGNELERMISRRGPDWWKKAVNRRVPIVVLESDTTVRGYITYGASRVRTLPYRAEIYELYIQPEYAGLGFGTRLFRTVQQRLARRGHDSLVVWCLAENIPACAFYERLGGRIVSTAEETFGQKPVAKVAFGFEPIESDGSEP</sequence>
<dbReference type="InterPro" id="IPR016181">
    <property type="entry name" value="Acyl_CoA_acyltransferase"/>
</dbReference>
<dbReference type="PROSITE" id="PS51186">
    <property type="entry name" value="GNAT"/>
    <property type="match status" value="1"/>
</dbReference>
<dbReference type="Gene3D" id="3.40.630.30">
    <property type="match status" value="1"/>
</dbReference>
<evidence type="ECO:0000256" key="1">
    <source>
        <dbReference type="ARBA" id="ARBA00022679"/>
    </source>
</evidence>
<accession>A0A934IP78</accession>
<proteinExistence type="predicted"/>
<organism evidence="4 5">
    <name type="scientific">Acuticoccus mangrovi</name>
    <dbReference type="NCBI Taxonomy" id="2796142"/>
    <lineage>
        <taxon>Bacteria</taxon>
        <taxon>Pseudomonadati</taxon>
        <taxon>Pseudomonadota</taxon>
        <taxon>Alphaproteobacteria</taxon>
        <taxon>Hyphomicrobiales</taxon>
        <taxon>Amorphaceae</taxon>
        <taxon>Acuticoccus</taxon>
    </lineage>
</organism>
<feature type="domain" description="N-acetyltransferase" evidence="3">
    <location>
        <begin position="1"/>
        <end position="172"/>
    </location>
</feature>
<evidence type="ECO:0000259" key="3">
    <source>
        <dbReference type="PROSITE" id="PS51186"/>
    </source>
</evidence>
<dbReference type="CDD" id="cd04301">
    <property type="entry name" value="NAT_SF"/>
    <property type="match status" value="1"/>
</dbReference>
<keyword evidence="5" id="KW-1185">Reference proteome</keyword>
<dbReference type="PANTHER" id="PTHR43877">
    <property type="entry name" value="AMINOALKYLPHOSPHONATE N-ACETYLTRANSFERASE-RELATED-RELATED"/>
    <property type="match status" value="1"/>
</dbReference>
<gene>
    <name evidence="4" type="ORF">JCR33_17525</name>
</gene>
<dbReference type="EMBL" id="JAEKJA010000017">
    <property type="protein sequence ID" value="MBJ3777512.1"/>
    <property type="molecule type" value="Genomic_DNA"/>
</dbReference>
<dbReference type="PANTHER" id="PTHR43877:SF1">
    <property type="entry name" value="ACETYLTRANSFERASE"/>
    <property type="match status" value="1"/>
</dbReference>
<dbReference type="AlphaFoldDB" id="A0A934IP78"/>
<keyword evidence="1" id="KW-0808">Transferase</keyword>
<dbReference type="RefSeq" id="WP_198883419.1">
    <property type="nucleotide sequence ID" value="NZ_JAEKJA010000017.1"/>
</dbReference>
<dbReference type="InterPro" id="IPR000182">
    <property type="entry name" value="GNAT_dom"/>
</dbReference>
<evidence type="ECO:0000256" key="2">
    <source>
        <dbReference type="ARBA" id="ARBA00023315"/>
    </source>
</evidence>
<evidence type="ECO:0000313" key="4">
    <source>
        <dbReference type="EMBL" id="MBJ3777512.1"/>
    </source>
</evidence>
<dbReference type="SUPFAM" id="SSF55729">
    <property type="entry name" value="Acyl-CoA N-acyltransferases (Nat)"/>
    <property type="match status" value="1"/>
</dbReference>
<reference evidence="4" key="1">
    <citation type="submission" date="2020-12" db="EMBL/GenBank/DDBJ databases">
        <title>Bacterial taxonomy.</title>
        <authorList>
            <person name="Pan X."/>
        </authorList>
    </citation>
    <scope>NUCLEOTIDE SEQUENCE</scope>
    <source>
        <strain evidence="4">B2012</strain>
    </source>
</reference>
<keyword evidence="2" id="KW-0012">Acyltransferase</keyword>
<dbReference type="GO" id="GO:0016747">
    <property type="term" value="F:acyltransferase activity, transferring groups other than amino-acyl groups"/>
    <property type="evidence" value="ECO:0007669"/>
    <property type="project" value="InterPro"/>
</dbReference>